<feature type="transmembrane region" description="Helical" evidence="1">
    <location>
        <begin position="92"/>
        <end position="116"/>
    </location>
</feature>
<reference evidence="2" key="2">
    <citation type="submission" date="2022-06" db="UniProtKB">
        <authorList>
            <consortium name="EnsemblMetazoa"/>
        </authorList>
    </citation>
    <scope>IDENTIFICATION</scope>
</reference>
<dbReference type="Proteomes" id="UP000007819">
    <property type="component" value="Chromosome A1"/>
</dbReference>
<keyword evidence="1" id="KW-0472">Membrane</keyword>
<keyword evidence="3" id="KW-1185">Reference proteome</keyword>
<dbReference type="KEGG" id="api:100575538"/>
<dbReference type="GeneID" id="100575538"/>
<dbReference type="EnsemblMetazoa" id="XM_003244392.4">
    <property type="protein sequence ID" value="XP_003244440.1"/>
    <property type="gene ID" value="LOC100575538"/>
</dbReference>
<keyword evidence="1" id="KW-0812">Transmembrane</keyword>
<accession>A0A8R2AAN4</accession>
<keyword evidence="1" id="KW-1133">Transmembrane helix</keyword>
<dbReference type="RefSeq" id="XP_003244440.1">
    <property type="nucleotide sequence ID" value="XM_003244392.3"/>
</dbReference>
<evidence type="ECO:0000313" key="3">
    <source>
        <dbReference type="Proteomes" id="UP000007819"/>
    </source>
</evidence>
<feature type="transmembrane region" description="Helical" evidence="1">
    <location>
        <begin position="60"/>
        <end position="80"/>
    </location>
</feature>
<name>A0A8R2AAN4_ACYPI</name>
<evidence type="ECO:0000256" key="1">
    <source>
        <dbReference type="SAM" id="Phobius"/>
    </source>
</evidence>
<dbReference type="OrthoDB" id="6613373at2759"/>
<evidence type="ECO:0000313" key="2">
    <source>
        <dbReference type="EnsemblMetazoa" id="XP_003244440.1"/>
    </source>
</evidence>
<organism evidence="2 3">
    <name type="scientific">Acyrthosiphon pisum</name>
    <name type="common">Pea aphid</name>
    <dbReference type="NCBI Taxonomy" id="7029"/>
    <lineage>
        <taxon>Eukaryota</taxon>
        <taxon>Metazoa</taxon>
        <taxon>Ecdysozoa</taxon>
        <taxon>Arthropoda</taxon>
        <taxon>Hexapoda</taxon>
        <taxon>Insecta</taxon>
        <taxon>Pterygota</taxon>
        <taxon>Neoptera</taxon>
        <taxon>Paraneoptera</taxon>
        <taxon>Hemiptera</taxon>
        <taxon>Sternorrhyncha</taxon>
        <taxon>Aphidomorpha</taxon>
        <taxon>Aphidoidea</taxon>
        <taxon>Aphididae</taxon>
        <taxon>Macrosiphini</taxon>
        <taxon>Acyrthosiphon</taxon>
    </lineage>
</organism>
<sequence>MLRIQFEVLNSNIKKYVFVNLAICIVLTYFKLTNSVNYIAIVIVFGALLKGNINRAMPYVLILTAIGCVFDICSVLFRTTDDDGSSWAHVKFFHFIMRIFIILYVLLYILMLYCYWLHSFAVVKKKQIRLQLGLYDESKM</sequence>
<dbReference type="AlphaFoldDB" id="A0A8R2AAN4"/>
<protein>
    <submittedName>
        <fullName evidence="2">Uncharacterized protein</fullName>
    </submittedName>
</protein>
<proteinExistence type="predicted"/>
<reference evidence="3" key="1">
    <citation type="submission" date="2010-06" db="EMBL/GenBank/DDBJ databases">
        <authorList>
            <person name="Jiang H."/>
            <person name="Abraham K."/>
            <person name="Ali S."/>
            <person name="Alsbrooks S.L."/>
            <person name="Anim B.N."/>
            <person name="Anosike U.S."/>
            <person name="Attaway T."/>
            <person name="Bandaranaike D.P."/>
            <person name="Battles P.K."/>
            <person name="Bell S.N."/>
            <person name="Bell A.V."/>
            <person name="Beltran B."/>
            <person name="Bickham C."/>
            <person name="Bustamante Y."/>
            <person name="Caleb T."/>
            <person name="Canada A."/>
            <person name="Cardenas V."/>
            <person name="Carter K."/>
            <person name="Chacko J."/>
            <person name="Chandrabose M.N."/>
            <person name="Chavez D."/>
            <person name="Chavez A."/>
            <person name="Chen L."/>
            <person name="Chu H.-S."/>
            <person name="Claassen K.J."/>
            <person name="Cockrell R."/>
            <person name="Collins M."/>
            <person name="Cooper J.A."/>
            <person name="Cree A."/>
            <person name="Curry S.M."/>
            <person name="Da Y."/>
            <person name="Dao M.D."/>
            <person name="Das B."/>
            <person name="Davila M.-L."/>
            <person name="Davy-Carroll L."/>
            <person name="Denson S."/>
            <person name="Dinh H."/>
            <person name="Ebong V.E."/>
            <person name="Edwards J.R."/>
            <person name="Egan A."/>
            <person name="El-Daye J."/>
            <person name="Escobedo L."/>
            <person name="Fernandez S."/>
            <person name="Fernando P.R."/>
            <person name="Flagg N."/>
            <person name="Forbes L.D."/>
            <person name="Fowler R.G."/>
            <person name="Fu Q."/>
            <person name="Gabisi R.A."/>
            <person name="Ganer J."/>
            <person name="Garbino Pronczuk A."/>
            <person name="Garcia R.M."/>
            <person name="Garner T."/>
            <person name="Garrett T.E."/>
            <person name="Gonzalez D.A."/>
            <person name="Hamid H."/>
            <person name="Hawkins E.S."/>
            <person name="Hirani K."/>
            <person name="Hogues M.E."/>
            <person name="Hollins B."/>
            <person name="Hsiao C.-H."/>
            <person name="Jabil R."/>
            <person name="James M.L."/>
            <person name="Jhangiani S.N."/>
            <person name="Johnson B."/>
            <person name="Johnson Q."/>
            <person name="Joshi V."/>
            <person name="Kalu J.B."/>
            <person name="Kam C."/>
            <person name="Kashfia A."/>
            <person name="Keebler J."/>
            <person name="Kisamo H."/>
            <person name="Kovar C.L."/>
            <person name="Lago L.A."/>
            <person name="Lai C.-Y."/>
            <person name="Laidlaw J."/>
            <person name="Lara F."/>
            <person name="Le T.-K."/>
            <person name="Lee S.L."/>
            <person name="Legall F.H."/>
            <person name="Lemon S.J."/>
            <person name="Lewis L.R."/>
            <person name="Li B."/>
            <person name="Liu Y."/>
            <person name="Liu Y.-S."/>
            <person name="Lopez J."/>
            <person name="Lozado R.J."/>
            <person name="Lu J."/>
            <person name="Madu R.C."/>
            <person name="Maheshwari M."/>
            <person name="Maheshwari R."/>
            <person name="Malloy K."/>
            <person name="Martinez E."/>
            <person name="Mathew T."/>
            <person name="Mercado I.C."/>
            <person name="Mercado C."/>
            <person name="Meyer B."/>
            <person name="Montgomery K."/>
            <person name="Morgan M.B."/>
            <person name="Munidasa M."/>
            <person name="Nazareth L.V."/>
            <person name="Nelson J."/>
            <person name="Ng B.M."/>
            <person name="Nguyen N.B."/>
            <person name="Nguyen P.Q."/>
            <person name="Nguyen T."/>
            <person name="Obregon M."/>
            <person name="Okwuonu G.O."/>
            <person name="Onwere C.G."/>
            <person name="Orozco G."/>
            <person name="Parra A."/>
            <person name="Patel S."/>
            <person name="Patil S."/>
            <person name="Perez A."/>
            <person name="Perez Y."/>
            <person name="Pham C."/>
            <person name="Primus E.L."/>
            <person name="Pu L.-L."/>
            <person name="Puazo M."/>
            <person name="Qin X."/>
            <person name="Quiroz J.B."/>
            <person name="Reese J."/>
            <person name="Richards S."/>
            <person name="Rives C.M."/>
            <person name="Robberts R."/>
            <person name="Ruiz S.J."/>
            <person name="Ruiz M.J."/>
            <person name="Santibanez J."/>
            <person name="Schneider B.W."/>
            <person name="Sisson I."/>
            <person name="Smith M."/>
            <person name="Sodergren E."/>
            <person name="Song X.-Z."/>
            <person name="Song B.B."/>
            <person name="Summersgill H."/>
            <person name="Thelus R."/>
            <person name="Thornton R.D."/>
            <person name="Trejos Z.Y."/>
            <person name="Usmani K."/>
            <person name="Vattathil S."/>
            <person name="Villasana D."/>
            <person name="Walker D.L."/>
            <person name="Wang S."/>
            <person name="Wang K."/>
            <person name="White C.S."/>
            <person name="Williams A.C."/>
            <person name="Williamson J."/>
            <person name="Wilson K."/>
            <person name="Woghiren I.O."/>
            <person name="Woodworth J.R."/>
            <person name="Worley K.C."/>
            <person name="Wright R.A."/>
            <person name="Wu W."/>
            <person name="Young L."/>
            <person name="Zhang L."/>
            <person name="Zhang J."/>
            <person name="Zhu Y."/>
            <person name="Muzny D.M."/>
            <person name="Weinstock G."/>
            <person name="Gibbs R.A."/>
        </authorList>
    </citation>
    <scope>NUCLEOTIDE SEQUENCE [LARGE SCALE GENOMIC DNA]</scope>
    <source>
        <strain evidence="3">LSR1</strain>
    </source>
</reference>